<evidence type="ECO:0000313" key="2">
    <source>
        <dbReference type="Proteomes" id="UP000740883"/>
    </source>
</evidence>
<proteinExistence type="predicted"/>
<accession>A0A9P6GUL4</accession>
<dbReference type="EMBL" id="SBJO01001374">
    <property type="protein sequence ID" value="KAF9746891.1"/>
    <property type="molecule type" value="Genomic_DNA"/>
</dbReference>
<dbReference type="Gene3D" id="3.30.420.10">
    <property type="entry name" value="Ribonuclease H-like superfamily/Ribonuclease H"/>
    <property type="match status" value="1"/>
</dbReference>
<dbReference type="InterPro" id="IPR036397">
    <property type="entry name" value="RNaseH_sf"/>
</dbReference>
<keyword evidence="2" id="KW-1185">Reference proteome</keyword>
<dbReference type="InterPro" id="IPR012337">
    <property type="entry name" value="RNaseH-like_sf"/>
</dbReference>
<dbReference type="GO" id="GO:0003676">
    <property type="term" value="F:nucleic acid binding"/>
    <property type="evidence" value="ECO:0007669"/>
    <property type="project" value="InterPro"/>
</dbReference>
<dbReference type="Proteomes" id="UP000740883">
    <property type="component" value="Unassembled WGS sequence"/>
</dbReference>
<evidence type="ECO:0008006" key="3">
    <source>
        <dbReference type="Google" id="ProtNLM"/>
    </source>
</evidence>
<reference evidence="1 2" key="1">
    <citation type="journal article" date="2020" name="Genome Biol. Evol.">
        <title>Comparative genomics of strictly vertically transmitted, feminizing microsporidia endosymbionts of amphipod crustaceans.</title>
        <authorList>
            <person name="Cormier A."/>
            <person name="Chebbi M.A."/>
            <person name="Giraud I."/>
            <person name="Wattier R."/>
            <person name="Teixeira M."/>
            <person name="Gilbert C."/>
            <person name="Rigaud T."/>
            <person name="Cordaux R."/>
        </authorList>
    </citation>
    <scope>NUCLEOTIDE SEQUENCE [LARGE SCALE GENOMIC DNA]</scope>
    <source>
        <strain evidence="1 2">Ou3-Ou53</strain>
    </source>
</reference>
<protein>
    <recommendedName>
        <fullName evidence="3">Integrase catalytic domain-containing protein</fullName>
    </recommendedName>
</protein>
<name>A0A9P6GUL4_9MICR</name>
<sequence>MSISHIQKDETISFEEVQETLKRCFRCKLYNPIKISGWRYIESYNPGEKVAFDIIGPIEDKYIITAIDYFSRYAMAQVIDPRKTCNIINFLKKVHFKCQFKL</sequence>
<gene>
    <name evidence="1" type="ORF">NGRA_3533</name>
</gene>
<evidence type="ECO:0000313" key="1">
    <source>
        <dbReference type="EMBL" id="KAF9746891.1"/>
    </source>
</evidence>
<comment type="caution">
    <text evidence="1">The sequence shown here is derived from an EMBL/GenBank/DDBJ whole genome shotgun (WGS) entry which is preliminary data.</text>
</comment>
<dbReference type="SUPFAM" id="SSF53098">
    <property type="entry name" value="Ribonuclease H-like"/>
    <property type="match status" value="1"/>
</dbReference>
<dbReference type="AlphaFoldDB" id="A0A9P6GUL4"/>
<organism evidence="1 2">
    <name type="scientific">Nosema granulosis</name>
    <dbReference type="NCBI Taxonomy" id="83296"/>
    <lineage>
        <taxon>Eukaryota</taxon>
        <taxon>Fungi</taxon>
        <taxon>Fungi incertae sedis</taxon>
        <taxon>Microsporidia</taxon>
        <taxon>Nosematidae</taxon>
        <taxon>Nosema</taxon>
    </lineage>
</organism>
<dbReference type="OrthoDB" id="4369127at2759"/>